<evidence type="ECO:0000256" key="1">
    <source>
        <dbReference type="ARBA" id="ARBA00004613"/>
    </source>
</evidence>
<feature type="domain" description="EGF-like" evidence="10">
    <location>
        <begin position="247"/>
        <end position="284"/>
    </location>
</feature>
<dbReference type="Pfam" id="PF07645">
    <property type="entry name" value="EGF_CA"/>
    <property type="match status" value="17"/>
</dbReference>
<feature type="domain" description="EGF-like" evidence="10">
    <location>
        <begin position="5646"/>
        <end position="5683"/>
    </location>
</feature>
<feature type="non-terminal residue" evidence="11">
    <location>
        <position position="7395"/>
    </location>
</feature>
<keyword evidence="5" id="KW-0677">Repeat</keyword>
<feature type="domain" description="EGF-like" evidence="10">
    <location>
        <begin position="161"/>
        <end position="204"/>
    </location>
</feature>
<evidence type="ECO:0000256" key="6">
    <source>
        <dbReference type="ARBA" id="ARBA00023157"/>
    </source>
</evidence>
<feature type="domain" description="EGF-like" evidence="10">
    <location>
        <begin position="6549"/>
        <end position="6587"/>
    </location>
</feature>
<dbReference type="FunFam" id="2.10.25.10:FF:000014">
    <property type="entry name" value="Latent-transforming growth factor beta-binding protein 3"/>
    <property type="match status" value="2"/>
</dbReference>
<feature type="domain" description="EGF-like" evidence="10">
    <location>
        <begin position="1374"/>
        <end position="1414"/>
    </location>
</feature>
<dbReference type="SUPFAM" id="SSF90148">
    <property type="entry name" value="DPY module"/>
    <property type="match status" value="18"/>
</dbReference>
<feature type="domain" description="EGF-like" evidence="10">
    <location>
        <begin position="205"/>
        <end position="246"/>
    </location>
</feature>
<dbReference type="InParanoid" id="A0A482WMC3"/>
<dbReference type="FunFam" id="2.10.25.10:FF:000555">
    <property type="entry name" value="Dumpy, isoform I"/>
    <property type="match status" value="1"/>
</dbReference>
<feature type="domain" description="EGF-like" evidence="10">
    <location>
        <begin position="4946"/>
        <end position="4984"/>
    </location>
</feature>
<feature type="disulfide bond" evidence="8">
    <location>
        <begin position="5862"/>
        <end position="5872"/>
    </location>
</feature>
<feature type="domain" description="EGF-like" evidence="10">
    <location>
        <begin position="410"/>
        <end position="449"/>
    </location>
</feature>
<comment type="caution">
    <text evidence="8">Lacks conserved residue(s) required for the propagation of feature annotation.</text>
</comment>
<feature type="domain" description="EGF-like" evidence="10">
    <location>
        <begin position="6123"/>
        <end position="6161"/>
    </location>
</feature>
<dbReference type="STRING" id="195883.A0A482WMC3"/>
<evidence type="ECO:0000256" key="9">
    <source>
        <dbReference type="SAM" id="SignalP"/>
    </source>
</evidence>
<dbReference type="PROSITE" id="PS01186">
    <property type="entry name" value="EGF_2"/>
    <property type="match status" value="35"/>
</dbReference>
<feature type="domain" description="EGF-like" evidence="10">
    <location>
        <begin position="1086"/>
        <end position="1126"/>
    </location>
</feature>
<feature type="domain" description="EGF-like" evidence="10">
    <location>
        <begin position="5694"/>
        <end position="5733"/>
    </location>
</feature>
<feature type="domain" description="EGF-like" evidence="10">
    <location>
        <begin position="6076"/>
        <end position="6110"/>
    </location>
</feature>
<evidence type="ECO:0000256" key="4">
    <source>
        <dbReference type="ARBA" id="ARBA00022729"/>
    </source>
</evidence>
<feature type="domain" description="EGF-like" evidence="10">
    <location>
        <begin position="5587"/>
        <end position="5625"/>
    </location>
</feature>
<feature type="disulfide bond" evidence="8">
    <location>
        <begin position="5649"/>
        <end position="5659"/>
    </location>
</feature>
<feature type="domain" description="EGF-like" evidence="10">
    <location>
        <begin position="2335"/>
        <end position="2371"/>
    </location>
</feature>
<feature type="domain" description="EGF-like" evidence="10">
    <location>
        <begin position="369"/>
        <end position="409"/>
    </location>
</feature>
<dbReference type="FunFam" id="2.10.25.10:FF:000686">
    <property type="entry name" value="Dumpy, isoform Z"/>
    <property type="match status" value="1"/>
</dbReference>
<comment type="caution">
    <text evidence="11">The sequence shown here is derived from an EMBL/GenBank/DDBJ whole genome shotgun (WGS) entry which is preliminary data.</text>
</comment>
<dbReference type="InterPro" id="IPR048407">
    <property type="entry name" value="Dumpy_DPY"/>
</dbReference>
<keyword evidence="6 8" id="KW-1015">Disulfide bond</keyword>
<proteinExistence type="predicted"/>
<keyword evidence="7" id="KW-0325">Glycoprotein</keyword>
<dbReference type="FunFam" id="2.10.25.10:FF:000038">
    <property type="entry name" value="Fibrillin 2"/>
    <property type="match status" value="10"/>
</dbReference>
<feature type="domain" description="EGF-like" evidence="10">
    <location>
        <begin position="969"/>
        <end position="1010"/>
    </location>
</feature>
<evidence type="ECO:0000313" key="12">
    <source>
        <dbReference type="Proteomes" id="UP000291343"/>
    </source>
</evidence>
<keyword evidence="3 8" id="KW-0245">EGF-like domain</keyword>
<evidence type="ECO:0000256" key="8">
    <source>
        <dbReference type="PROSITE-ProRule" id="PRU00076"/>
    </source>
</evidence>
<dbReference type="GO" id="GO:0005576">
    <property type="term" value="C:extracellular region"/>
    <property type="evidence" value="ECO:0007669"/>
    <property type="project" value="UniProtKB-SubCell"/>
</dbReference>
<protein>
    <recommendedName>
        <fullName evidence="10">EGF-like domain-containing protein</fullName>
    </recommendedName>
</protein>
<dbReference type="InterPro" id="IPR000742">
    <property type="entry name" value="EGF"/>
</dbReference>
<dbReference type="EMBL" id="QKKF02031779">
    <property type="protein sequence ID" value="RZF34372.1"/>
    <property type="molecule type" value="Genomic_DNA"/>
</dbReference>
<feature type="domain" description="EGF-like" evidence="10">
    <location>
        <begin position="3451"/>
        <end position="3490"/>
    </location>
</feature>
<feature type="domain" description="EGF-like" evidence="10">
    <location>
        <begin position="4361"/>
        <end position="4400"/>
    </location>
</feature>
<feature type="disulfide bond" evidence="8">
    <location>
        <begin position="5542"/>
        <end position="5552"/>
    </location>
</feature>
<feature type="domain" description="EGF-like" evidence="10">
    <location>
        <begin position="5159"/>
        <end position="5197"/>
    </location>
</feature>
<accession>A0A482WMC3</accession>
<feature type="domain" description="EGF-like" evidence="10">
    <location>
        <begin position="4276"/>
        <end position="4318"/>
    </location>
</feature>
<feature type="domain" description="EGF-like" evidence="10">
    <location>
        <begin position="1334"/>
        <end position="1373"/>
    </location>
</feature>
<dbReference type="Pfam" id="PF21164">
    <property type="entry name" value="Dumpy_DPY"/>
    <property type="match status" value="26"/>
</dbReference>
<evidence type="ECO:0000256" key="2">
    <source>
        <dbReference type="ARBA" id="ARBA00022525"/>
    </source>
</evidence>
<keyword evidence="4 9" id="KW-0732">Signal</keyword>
<dbReference type="SMART" id="SM00274">
    <property type="entry name" value="FOLN"/>
    <property type="match status" value="30"/>
</dbReference>
<feature type="domain" description="EGF-like" evidence="10">
    <location>
        <begin position="6868"/>
        <end position="6906"/>
    </location>
</feature>
<feature type="disulfide bond" evidence="8">
    <location>
        <begin position="5757"/>
        <end position="5767"/>
    </location>
</feature>
<dbReference type="SMART" id="SM00179">
    <property type="entry name" value="EGF_CA"/>
    <property type="match status" value="33"/>
</dbReference>
<dbReference type="InterPro" id="IPR000152">
    <property type="entry name" value="EGF-type_Asp/Asn_hydroxyl_site"/>
</dbReference>
<dbReference type="PANTHER" id="PTHR22963">
    <property type="entry name" value="ENDOGLIN-RELATED"/>
    <property type="match status" value="1"/>
</dbReference>
<feature type="domain" description="EGF-like" evidence="10">
    <location>
        <begin position="4836"/>
        <end position="4875"/>
    </location>
</feature>
<feature type="domain" description="EGF-like" evidence="10">
    <location>
        <begin position="533"/>
        <end position="569"/>
    </location>
</feature>
<feature type="domain" description="EGF-like" evidence="10">
    <location>
        <begin position="7076"/>
        <end position="7114"/>
    </location>
</feature>
<dbReference type="SMART" id="SM00181">
    <property type="entry name" value="EGF"/>
    <property type="match status" value="128"/>
</dbReference>
<dbReference type="PROSITE" id="PS50026">
    <property type="entry name" value="EGF_3"/>
    <property type="match status" value="62"/>
</dbReference>
<feature type="domain" description="EGF-like" evidence="10">
    <location>
        <begin position="5373"/>
        <end position="5412"/>
    </location>
</feature>
<dbReference type="FunFam" id="2.10.25.10:FF:000526">
    <property type="entry name" value="Dumpy, isoform J"/>
    <property type="match status" value="1"/>
</dbReference>
<evidence type="ECO:0000256" key="7">
    <source>
        <dbReference type="ARBA" id="ARBA00023180"/>
    </source>
</evidence>
<feature type="domain" description="EGF-like" evidence="10">
    <location>
        <begin position="7292"/>
        <end position="7331"/>
    </location>
</feature>
<feature type="domain" description="EGF-like" evidence="10">
    <location>
        <begin position="2845"/>
        <end position="2881"/>
    </location>
</feature>
<feature type="domain" description="EGF-like" evidence="10">
    <location>
        <begin position="289"/>
        <end position="328"/>
    </location>
</feature>
<feature type="domain" description="EGF-like" evidence="10">
    <location>
        <begin position="6818"/>
        <end position="6855"/>
    </location>
</feature>
<evidence type="ECO:0000256" key="3">
    <source>
        <dbReference type="ARBA" id="ARBA00022536"/>
    </source>
</evidence>
<feature type="signal peptide" evidence="9">
    <location>
        <begin position="1"/>
        <end position="24"/>
    </location>
</feature>
<feature type="chain" id="PRO_5019802296" description="EGF-like domain-containing protein" evidence="9">
    <location>
        <begin position="25"/>
        <end position="7395"/>
    </location>
</feature>
<reference evidence="11 12" key="1">
    <citation type="journal article" date="2017" name="Gigascience">
        <title>Genome sequence of the small brown planthopper, Laodelphax striatellus.</title>
        <authorList>
            <person name="Zhu J."/>
            <person name="Jiang F."/>
            <person name="Wang X."/>
            <person name="Yang P."/>
            <person name="Bao Y."/>
            <person name="Zhao W."/>
            <person name="Wang W."/>
            <person name="Lu H."/>
            <person name="Wang Q."/>
            <person name="Cui N."/>
            <person name="Li J."/>
            <person name="Chen X."/>
            <person name="Luo L."/>
            <person name="Yu J."/>
            <person name="Kang L."/>
            <person name="Cui F."/>
        </authorList>
    </citation>
    <scope>NUCLEOTIDE SEQUENCE [LARGE SCALE GENOMIC DNA]</scope>
    <source>
        <strain evidence="11">Lst14</strain>
    </source>
</reference>
<dbReference type="Pfam" id="PF12662">
    <property type="entry name" value="cEGF"/>
    <property type="match status" value="1"/>
</dbReference>
<dbReference type="InterPro" id="IPR003645">
    <property type="entry name" value="Fol_N"/>
</dbReference>
<feature type="disulfide bond" evidence="8">
    <location>
        <begin position="5969"/>
        <end position="5979"/>
    </location>
</feature>
<feature type="domain" description="EGF-like" evidence="10">
    <location>
        <begin position="6440"/>
        <end position="6478"/>
    </location>
</feature>
<feature type="domain" description="EGF-like" evidence="10">
    <location>
        <begin position="6016"/>
        <end position="6055"/>
    </location>
</feature>
<feature type="domain" description="EGF-like" evidence="10">
    <location>
        <begin position="2167"/>
        <end position="2200"/>
    </location>
</feature>
<dbReference type="SUPFAM" id="SSF57184">
    <property type="entry name" value="Growth factor receptor domain"/>
    <property type="match status" value="6"/>
</dbReference>
<dbReference type="CDD" id="cd00054">
    <property type="entry name" value="EGF_CA"/>
    <property type="match status" value="14"/>
</dbReference>
<dbReference type="SUPFAM" id="SSF57196">
    <property type="entry name" value="EGF/Laminin"/>
    <property type="match status" value="9"/>
</dbReference>
<feature type="domain" description="EGF-like" evidence="10">
    <location>
        <begin position="5800"/>
        <end position="5838"/>
    </location>
</feature>
<feature type="domain" description="EGF-like" evidence="10">
    <location>
        <begin position="6651"/>
        <end position="6690"/>
    </location>
</feature>
<feature type="domain" description="EGF-like" evidence="10">
    <location>
        <begin position="122"/>
        <end position="160"/>
    </location>
</feature>
<feature type="domain" description="EGF-like" evidence="10">
    <location>
        <begin position="1834"/>
        <end position="1875"/>
    </location>
</feature>
<dbReference type="Gene3D" id="2.10.25.10">
    <property type="entry name" value="Laminin"/>
    <property type="match status" value="27"/>
</dbReference>
<evidence type="ECO:0000313" key="11">
    <source>
        <dbReference type="EMBL" id="RZF34372.1"/>
    </source>
</evidence>
<feature type="domain" description="EGF-like" evidence="10">
    <location>
        <begin position="7184"/>
        <end position="7222"/>
    </location>
</feature>
<dbReference type="InterPro" id="IPR026823">
    <property type="entry name" value="cEGF"/>
</dbReference>
<comment type="subcellular location">
    <subcellularLocation>
        <location evidence="1">Secreted</location>
    </subcellularLocation>
</comment>
<dbReference type="InterPro" id="IPR049883">
    <property type="entry name" value="NOTCH1_EGF-like"/>
</dbReference>
<dbReference type="Proteomes" id="UP000291343">
    <property type="component" value="Unassembled WGS sequence"/>
</dbReference>
<feature type="domain" description="EGF-like" evidence="10">
    <location>
        <begin position="5480"/>
        <end position="5518"/>
    </location>
</feature>
<keyword evidence="2" id="KW-0964">Secreted</keyword>
<feature type="domain" description="EGF-like" evidence="10">
    <location>
        <begin position="5859"/>
        <end position="5896"/>
    </location>
</feature>
<dbReference type="InterPro" id="IPR018097">
    <property type="entry name" value="EGF_Ca-bd_CS"/>
</dbReference>
<feature type="domain" description="EGF-like" evidence="10">
    <location>
        <begin position="450"/>
        <end position="493"/>
    </location>
</feature>
<feature type="domain" description="EGF-like" evidence="10">
    <location>
        <begin position="6231"/>
        <end position="6269"/>
    </location>
</feature>
<feature type="domain" description="EGF-like" evidence="10">
    <location>
        <begin position="863"/>
        <end position="906"/>
    </location>
</feature>
<feature type="domain" description="EGF-like" evidence="10">
    <location>
        <begin position="5052"/>
        <end position="5085"/>
    </location>
</feature>
<feature type="domain" description="EGF-like" evidence="10">
    <location>
        <begin position="2692"/>
        <end position="2732"/>
    </location>
</feature>
<evidence type="ECO:0000256" key="5">
    <source>
        <dbReference type="ARBA" id="ARBA00022737"/>
    </source>
</evidence>
<feature type="domain" description="EGF-like" evidence="10">
    <location>
        <begin position="5754"/>
        <end position="5791"/>
    </location>
</feature>
<sequence length="7395" mass="778287">MTTAKMKILLSLVVWIFLTTQASSQGGIGFGIKREIFFLNLEDGYFGCQVNESTDVLQLYELSRLCDGRNDCYRGSDELRRELKCTTDCGIEDGTKCQNGACLDHQCHCNDGFGGCSCEVPDENECKYRPCDVFAHCTNSLGGFHCTCFPGYSGDGFHCQDINECEDPTIAARCVPNSECCNLPANFLCKCLPGFQGDGEVECRDIDECSTIPNACGHNAVCHNTPGNYTCDCLEGFQGNPFHGCADVDECQYDNACAPNAICQNIVGGRECSCPGGYEGDAYQGGCFDVDECARNPCGLNANCANLPGSFKCSCPPGSVGNPLESCSDVDECETSPCGKNADCVNTFGGYECRCPEGFTGPAKSECLDINECGRPNACGINAKCINLPGSYKCLCPDGFSGQGDTFCQNINECQLNPCGANAVCTDTVGSFTCTCKDDYTGDPFKGCVDINECEVLDKPCGLNAVCENAVPGYNCLCPQGYTGKPDPSVACEQIDVNILCKSNFDCVNNAECLDGQCFCQNGFKAQGSICIDLDECLANPCGKFSVCSNTPGGYHCDCQPGFVGAPPRVPCKAPCEDVKCGDHAFCKPDGQEAYCICEEGWMYNPDDISAGCVDINECDKNNGPFGQCGANAVCVNHPGSFTCECPPGFTGNALKQCSDINECTTSEVCGIGAECVNEAGSFSCVCPEGSLPDPDPQTRCVNIVKCKADNDCPGNAVCDAENHCLCPDPNIGNDCRHPCEGVFCSPNSQCMLLNKEAKCLCKPGYTGSSDSCVDVNECLGNPCATGAICYNEPGSYSCQCPRGSSGDPFRVGCAQLKTPDTCSPSVPCPGSEICVTDEYVGHSVCICQRGYVRDGNTGKCRDLNECSESDDKPPCGLNAVCKNLPGSYECQCPPGFNGNPFTLCEECNTLQCQCRAPYQVVGSECVLADCSKNSTCPRGAECITIAGGVSYCACPKGFRLNDDGSCQDVNECAEEGNVCGYGANCVNEKGAYQCVCPPGYNGDPYRICSPNLVRCIADTDCSTNEKCVQPGECVCPPPYFVDANECKSPCERFPCGMNAKCSPSDPPRCLCLSGFSGDPQVGCVDVDECKDLPCAYAAHCINEKGGFKCVCPHGMTGDPYRSGCIGSLAPKGECSSDRDCAGQLACVNGACINPCNSLPCGPNAYCEPDGNHAAWCVCQVGFAKSATGECVSRCDGVLCGRGAQCIATPAGATCKCVEGFRGNPFAGGGCVPDVCSTAVPCAEPDVCLGGRCKQRCEGVVCGVGAVCDPASNQCVCDKFFVGNPDLLCMPPILMPVCMPACGMNAHCEYGITNKCVCNPSTTGNPYDQCGPQEKRSCTSTSCGAGAVCRESLNNIECLCQSGFTGNPYVQCYDIDECSSGNACGPNAICLNSPGNYDCHCADQYVGNPFTGCSPEPRQVCKDPATCQCSKDVPCPPDFTCKRGRCKNKCDSVKCGPRAVCVNGKCVCPPGLSGNPVDLVKGCQLQGQCSNDLDCKSTEICFQLSKGVRKCVDACSRVQCGPNALCVSDNHRSSCICADGYLGKPSDLNIGCQPERILPKGVCNKDADCPKGLICSINIDGVSNCINPCTNLACGLNEVCNVDNSGHPSCDCQPGFAWNPVTSVCEKPSTPDCHTDKDCQLIAACRQDALGILKCVPVCEEFNCPQNAACVASNHVGQCECVPGFTGNPNDRNGCTPALKNQCTQDNQCSESDTCRLDSNTGTLVCRPACDMINCGPHAVCIANNHVAQCQCPPGLYTGDPNDPNSGCKTVPCVYNIDCPEHQLCDRLSHSCQNVCAEDSCGDNAVCIAEDHKPICQCPSGFRANPLPDIECVQLDVCQPGTCHPTAICEPNPTSGHTCRCPAGHVGDPVTSGCIPEGNCPGGDSDCPANSLCVGGKCVDPCDGACGPNTFCAIENKKPVCQCPARFEPMSSGAATGCVRSASRCTSDSDCSGDVCINGQCKAVCRKNEDCSEGERCVGNKCELPCVGHAQCSQGKACVEGICVIGCRSNKDCESSSACIANRCQDPCKEEGVCGSNAQCRTSNHTTICKCPSGFQGSPNPQKGCVRVVISCLTKQQCPSGQVCDQNVCREPCKTGSDCASGERCDKGLCIKVCFGDSNCLVGEVCIGGACKPGCAVDADCDSSQVCVRKKCKCALGFKLTPSGCQDVDECFESPCHRTALCVNDVGSYKCTCKPGTVGDPYVDSGCVRPHQCVSDNNCSDSLVCVKGKCTDPCSSSGNLCGPNAVCSVFDHIPTCACTAGHLGDPYNLNVGCFKVECLDDEDCQKDKYCDVQSNKCMNPCDNLKCGRGKCKVQSHRGVCSCFQGYTNVDDKCVDVNECEDNPCHKTAACKNTPGGYQCTCPEGLVGDPVEGGCRRPGDCLSDNDCPLSAACVDNTCKNPCESTSACGANAECYAADHVAVCKCPAQTRGDAKVECVRLECVDSIDCSNAQVCLNGVCADPCSLGNVCGLQAECVAANHEAVCTCRPGHTGDPHLGCIALQYCATDSQCSSGTKCSNGICATLCSSGRQCISEQLCINGVCQATCKRNATCPELQYCEKGICIQELQCQRDGDCETSQNCVENSYGQVECRNVCEGSILCGRNAECSGVDHKPICTCKKGYHGNPKIACHPIECNSHNDCSNDKMCEDHMCKISCLARNPCGANTLCSAKNHKQVCSCQPGYTGDPYVGCNLIDFCMESPCGEGAHCDNSRGTYKCLCPLGTVGDPYKEGCHAPVECQTDDDCPTAAKCIQDNGIPKCKGACENHVCGPNAECFASEHVSACVCNTGYVGNPNDLTVGCRPKPVPCKASSECPANTYCYGDFCKPLCEATSECSLSEYCVKGQCLNPCDEPTACGMNAECRVLSHQKHCSCPPGFTGNQSVECIRIPIACETNDDCALGSTCKEGVCRAECRNDNECAFNEKCLKNTCILTCRLDNDCFLGHICLHNMCIFGCHSDEDCAASEACRDNRCLRPCQPSPCGANAVCSVSNQRASCSCRDGLVPSPTAQVACVRAPAAPCSTNRDCQQGMTCHESSCRPVCSSDSGCLRNEHCDLSSGVCKPLCRRDDDCLNGEICENLICVAGCRSDFGCLNDKTCVNNKCIDLCESPTACGTNAKCTMVGHQKQCVCPRPLTGDPNIGCRHQIIACQTDKQCGKGKTCYGNTCAGKCQTDLNCLSDERCVAAVCKSVCNSDSKCSTGQICENRLCVTGCRSDTVCPDHQACIDKQCRDPCDGATTCGACAVCRVINHSVQCSCPMGAVGNPAVACLKPALRCDGACECDDDTGMCIGRCSTNKDCACGESCLNGMCASKCSANFGCPPGHICINGICHKGCKFNSDCSSERACYNGQCLNPCSREPCGTNAICRVSEHRPVCLCPEGHQGEPSLACIPSKCSKDSECALNQKCEADGSCRIPCLKHGVCGLNAQCQVVDRKAQCSCPPGYFGNPKSECKQGIESCARNPCGENTRCRDLAGGFECTCIPGCTGDPYRGCLCQGPMLDLCRGFQCGVNAVCKSDNQNQPQCHCPDNFPIGDPFIRCKAVKGGDCRTAGCGKGAQCVKDGNGYHCKCSPDSGEECLREHECSDDDECPNEKACVERKCVEVCSVRGVCGENALCQPVNHKPMCYCPQCYVGDPKTTCIPDPDLKCRSAPIPESQTDCQHNSQCSDKHVCIDNRCSDPCQTGLFKCNPPKKCETKNHSPVCICKSGFVINELGELSCAPDKIECTKDEDCSSNTACINSRCQSPCSLSLCPVNKTCAVLNHRPVCLCTEECHPSLTICLRDNGCPPHLACSNFQCVDPCRNITCPQDAPCTAEDHKPVCKFCPKGYTSDNRYGCLKVLGCVEHDDCPSEHACYEGSCSSPCEVANPCHQKQDCHVDNHQPMCVKVCECQRNSECRFGYICDGCNCVPSEHTPGPVPGCEHCPPGIPCDPLTGACAKAPGQAKNPRPCEWDNECLDMEACFNGMCEDLCAIKNVCASTARCHAVKHRPVCTCPPGYQGNPAIKCFQPQALSCISNDECPLTEACINGACQQPCDLHNPCAQHAICVNTNHGTECTCADGFQGNGFVGCLPALAHHPQPCQYNEDCPPEKLCDRLNRICMSPCEEDSCGNNALCVAKNHGIECQCLSNYQGNPYIECLPVTGCHNDGQCSSVEACINGKCASPCQCGINAVCDVIYHKASCKCPPGYHGNPAIQCSGPQNPCDPNPCGIGALCEIDNGNPICFCPKGMTGNPFKNCIPEGDECLPNPCGPNSGCRIVHGRPQCFCLPEYEGLPPQKPCTLPSHPCEPSPCGPNTQCQILENGFAKCTCLPGFIESPNTIRGCVEKKNPCQPSPCGPRAVCDPGREPPCFCPDHLVGNPFRACVEPLKSLCQPGPCGVNADCYVAGNTEQCYCRPGYLGDPYTGCQLQPASPCLPNPCGAHALCTVTPDGHPMCLCPDGMAGDPTSGCVGHECTLDDDCAWDKACIGYRCRDPCPGACGVAASCRVEKHHPVCTCNEGLTGNPLVRCSPLIVPVPVGNPCIPSPCGANTQCDIIGGRPVCSCLPNFLGDPQTGCRPECLTNADCSSNKACLNYKCVNPCKLGSICGLGAVCTCRDHTPTCSCRDGFTGDPFIQCIPQPVIPVANQSLACRPSPCGPDSVCNVYGPQVAMCDPCGSADGAWNPACHPECLTNSDCPFDKMCLGQKCRDPCPGSCGVNAHCTVVYHNPVCACPYPMVGNPFEHCSLPPPEMDNKPDSCNRQQCGANAYCKEDQGRVTCHCLPDYYGNPYLACRPECVVNTDCPQNQCCVNNKCTNPCAGACGVNALCHPVNHIPICFCPQDHTGDPFTSCYPFRELPATEMGAPGNPCDPSPCGPNSRCLISPQGYAACSCLPGYHGAPPVCKPECVVSAECAQTQACVNQKCVDPCPGTCGLAAQCLVINHNPICGCPPGYLGDPFQNCYPQPEVEEPKIPSGGNPCQPSPCGPNSLCQVVQKRPVCSCSPNFIGSPPYCRPECVMSQECPYDQACIQEKCKDPCYQSCGVNAKCDVVNHTPFCSCQPGYQGDAFIGCSKIPQAVIVEQKDPCVPSPCGENAQCTSKDGMARCTCIPPYVGNPYGGGCRPECVINADCVSQQACLTSRCRDPCPGVCGVNAQCIVVNHVPVCSCMPGYMGDPFKACRAEPIKPLPPQNPCEPSPCGPNSQCRVLNGNAVCSCQPGYTGSPPGCRPECVVSAECPQHQACINQKCRDPCPGTCGLHALCQVVNHNPICSCPPQMVGDPFVRCTQETQKVPSLPTNPCVPSPCGSNSECRVVDHRPVCSCQPGMLGAPPNCRPECLIHADCPTKLACVRNKCRDPCAGSCGFNAQCTVVNHQPVCACKQGFQGDPFSGCNQIPATVAPTEGPKMPCNPSPCGANAVCKERNGAGSCTCLPEYFGDPYTGCRPECVINSDCDRSKACVNNKCRDPCPGTCGLNAECRVINHAPSCSCLSGFTGDPISACHPNPAIEPEKPRNPCEPSPCGAYSQCRVVNGHAVCSCQANYIGTPPSCRPECMISADCAQDKACINQRCADPCPGTCGLNARCQVVNHNPICSCSPGFTGDPFVQCVREIATTPAPPSGNPCVPSPCGPNSQCRVVGNTPACSCLANYVGRPPNCRPECTINAECPGNLACQKERCTDPCPGSCGAHATCNVVKHLPQCVCEPGYTGDPFAGCTLVQQIAPTEGPRMPCNPSPCGANAVCKERNGAGSCVCLPEYFGDPYTGCRPECVTNSDCDRSKACVNNKCRDPCPGTCGLNAECRVINHAPSCSCLPGYSGDPLTNCPPIPITPVPPTNPCTPSPCGPNSQCREVNGHAVCSCLANFIGSPPACRPECVVSSECAQDKACINQKCADPCPGTCGSNARCQVVNHNPICSCAPGFTGDPFVRCIKQETPTTPAPALNPCDPSPCGPNSQCRVVGATPACSCLPNYVGRAPNCRPECTINAECAGNLACRNERCVDPCPGSCGQAALCRVVNHGPVCTCPQGFIGDPASFCSPAPITTSERTPILSDPCNPSPCGANADCQDRNGIGACTCMPGFQGDPYSGCRRECENNQDCAAELACIRFKCINPCPGTCGVGAECTVINHVPVCSCPAGFTGDPFSMCRLAPPTPPPRPDDPCVPTPCGPNSQCRVFNQQAVCSCLSNYIGSPPTCRPECIVSSECPLDKACINQRCSDPCPNTCGLRAQCSTKNHNPICACPVGFTGDPFTQCSPLPPPQAIPTEPTPSCFPNPCGPNSQCQLLNGNVACSCLPDYIGSPPTCRPECVLSAECPSQQACINQKCRDPCPGSCGANANCRVLNHIPVCTCNDGFTGDPFTQCTPIPITTQAPAPLDPCNPSPCGPNANCNGGLCECIPEYTGNPYEACRPECVLSQECPRDKACIRNKCRDPCPGTCGQNAQCDVINHIPVCSCPQGYTGDPFSNCRIMQAAPITPQDPCSPSPCGPNSQCRASDNHAVCSCLQGYSGSPPGCRPECIVSAECPQTRACVNQKCTDPCLGSCGLNARCEVINHSPICSCRAGQTGDPFRSCYDIPPPPPPPLEAPRDPCAPSPCGPNAQCQSTGSTPSCSCLPSYIGSPPNCRPECVINPDCATSQACVNNKCVDPCPGSCGVNAQCQVISHAVTCTCLTGFVGNPFVQCLPQKQEVINPCQPSPCGANAECKERNGVGACSCITDYQGNPYEGCRPECVLSSDCPTDRACVRNKCQDPCPGVCGQFAQCSVINHIPTCTCVQGYVGDPFSACRLPPPITTQPTVTNPCSPSPCGPNSQCRAVNGQAVCSCAVDYIGSPPNCRPECVVNNECPTNQACYKFKCTDPCPGTCGLAARCQVINHNPICSCPPGMTGDPFARCQPIPPPPINAPIVPVNPCEPSPCGPNAECRVSGESPSCSCRPNYIGSPPNCRPECVVNTDCPSTQACITEKCRDPCPGSCGLNAECRVQNHIPICTCSPGNTGDPFTQCSPIVVTPPPLAVDPCNPSPCGANTQCNNGACTCLPNYFGDPYTGCRPECTMNSDCARNRACSNQRCIDPCPGTCGQGAQCDVINHIPTCSCPAGTEGDPFVACRPVQAIPAAPRDPCSPSPCGPNSQCRVSNGVAVCSCLPGNIGNPPTCRPECVLSAECPLTQACLNNKCRDPCPGTCGLNARCQVVNHNPICSCAAGNTGDPFRQCYQTPVAPASPPTPVNPCQPSPCGPNAECQVRGESPACSCLPNYIGTPPTCRPECTINPECPSQQACINQRCADPCPGSCGANAQCNVINHTPSCSCNTGYVGDPFTGCSLQQATPPPAPKPSNPCFPSPCGSNARCRVEGTYALCECFPEYQGNPYEGCRPECLVSSDCAMNKACIRNKCQDPCPGTCGLNAICTVSNHIPICSCPEGTTGDAFRQCDRVVQMI</sequence>
<organism evidence="11 12">
    <name type="scientific">Laodelphax striatellus</name>
    <name type="common">Small brown planthopper</name>
    <name type="synonym">Delphax striatella</name>
    <dbReference type="NCBI Taxonomy" id="195883"/>
    <lineage>
        <taxon>Eukaryota</taxon>
        <taxon>Metazoa</taxon>
        <taxon>Ecdysozoa</taxon>
        <taxon>Arthropoda</taxon>
        <taxon>Hexapoda</taxon>
        <taxon>Insecta</taxon>
        <taxon>Pterygota</taxon>
        <taxon>Neoptera</taxon>
        <taxon>Paraneoptera</taxon>
        <taxon>Hemiptera</taxon>
        <taxon>Auchenorrhyncha</taxon>
        <taxon>Fulgoroidea</taxon>
        <taxon>Delphacidae</taxon>
        <taxon>Criomorphinae</taxon>
        <taxon>Laodelphax</taxon>
    </lineage>
</organism>
<feature type="domain" description="EGF-like" evidence="10">
    <location>
        <begin position="5539"/>
        <end position="5576"/>
    </location>
</feature>
<dbReference type="OrthoDB" id="6613134at2759"/>
<feature type="domain" description="EGF-like" evidence="10">
    <location>
        <begin position="615"/>
        <end position="659"/>
    </location>
</feature>
<dbReference type="InterPro" id="IPR006150">
    <property type="entry name" value="Cys_repeat_1"/>
</dbReference>
<gene>
    <name evidence="11" type="ORF">LSTR_LSTR008911</name>
</gene>
<feature type="domain" description="EGF-like" evidence="10">
    <location>
        <begin position="4234"/>
        <end position="4270"/>
    </location>
</feature>
<feature type="domain" description="EGF-like" evidence="10">
    <location>
        <begin position="5966"/>
        <end position="6003"/>
    </location>
</feature>
<dbReference type="InterPro" id="IPR009030">
    <property type="entry name" value="Growth_fac_rcpt_cys_sf"/>
</dbReference>
<feature type="domain" description="EGF-like" evidence="10">
    <location>
        <begin position="660"/>
        <end position="698"/>
    </location>
</feature>
<feature type="domain" description="EGF-like" evidence="10">
    <location>
        <begin position="4403"/>
        <end position="4443"/>
    </location>
</feature>
<feature type="domain" description="EGF-like" evidence="10">
    <location>
        <begin position="4193"/>
        <end position="4232"/>
    </location>
</feature>
<feature type="disulfide bond" evidence="8">
    <location>
        <begin position="6397"/>
        <end position="6407"/>
    </location>
</feature>
<feature type="domain" description="EGF-like" evidence="10">
    <location>
        <begin position="5265"/>
        <end position="5303"/>
    </location>
</feature>
<name>A0A482WMC3_LAOST</name>
<feature type="domain" description="EGF-like" evidence="10">
    <location>
        <begin position="5907"/>
        <end position="5945"/>
    </location>
</feature>
<feature type="domain" description="EGF-like" evidence="10">
    <location>
        <begin position="3349"/>
        <end position="3384"/>
    </location>
</feature>
<feature type="disulfide bond" evidence="8">
    <location>
        <begin position="6079"/>
        <end position="6089"/>
    </location>
</feature>
<feature type="domain" description="EGF-like" evidence="10">
    <location>
        <begin position="4026"/>
        <end position="4062"/>
    </location>
</feature>
<keyword evidence="12" id="KW-1185">Reference proteome</keyword>
<dbReference type="PROSITE" id="PS01187">
    <property type="entry name" value="EGF_CA"/>
    <property type="match status" value="10"/>
</dbReference>
<feature type="domain" description="EGF-like" evidence="10">
    <location>
        <begin position="6759"/>
        <end position="6797"/>
    </location>
</feature>
<dbReference type="InterPro" id="IPR001881">
    <property type="entry name" value="EGF-like_Ca-bd_dom"/>
</dbReference>
<feature type="domain" description="EGF-like" evidence="10">
    <location>
        <begin position="6394"/>
        <end position="6431"/>
    </location>
</feature>
<feature type="domain" description="EGF-like" evidence="10">
    <location>
        <begin position="775"/>
        <end position="811"/>
    </location>
</feature>
<feature type="disulfide bond" evidence="8">
    <location>
        <begin position="6821"/>
        <end position="6831"/>
    </location>
</feature>
<dbReference type="GO" id="GO:0005509">
    <property type="term" value="F:calcium ion binding"/>
    <property type="evidence" value="ECO:0007669"/>
    <property type="project" value="InterPro"/>
</dbReference>
<evidence type="ECO:0000259" key="10">
    <source>
        <dbReference type="PROSITE" id="PS50026"/>
    </source>
</evidence>
<dbReference type="PANTHER" id="PTHR22963:SF39">
    <property type="entry name" value="DUMPY"/>
    <property type="match status" value="1"/>
</dbReference>
<dbReference type="SMART" id="SM00289">
    <property type="entry name" value="WR1"/>
    <property type="match status" value="15"/>
</dbReference>
<dbReference type="SMART" id="SM00286">
    <property type="entry name" value="PTI"/>
    <property type="match status" value="25"/>
</dbReference>
<feature type="domain" description="EGF-like" evidence="10">
    <location>
        <begin position="329"/>
        <end position="368"/>
    </location>
</feature>
<feature type="domain" description="EGF-like" evidence="10">
    <location>
        <begin position="4726"/>
        <end position="4765"/>
    </location>
</feature>
<dbReference type="PROSITE" id="PS00010">
    <property type="entry name" value="ASX_HYDROXYL"/>
    <property type="match status" value="20"/>
</dbReference>